<dbReference type="OrthoDB" id="3211555at2"/>
<comment type="subunit">
    <text evidence="2">Interacts transiently with the RNA polymerase catalytic core formed by RpoA, RpoB, RpoC and RpoZ (2 alpha, 1 beta, 1 beta' and 1 omega subunit) to form the RNA polymerase holoenzyme that can initiate transcription.</text>
</comment>
<dbReference type="InterPro" id="IPR036388">
    <property type="entry name" value="WH-like_DNA-bd_sf"/>
</dbReference>
<dbReference type="SUPFAM" id="SSF88946">
    <property type="entry name" value="Sigma2 domain of RNA polymerase sigma factors"/>
    <property type="match status" value="1"/>
</dbReference>
<protein>
    <submittedName>
        <fullName evidence="9">Sigma-70 family RNA polymerase sigma factor</fullName>
    </submittedName>
</protein>
<dbReference type="EMBL" id="VIGW01000003">
    <property type="protein sequence ID" value="TWS20160.1"/>
    <property type="molecule type" value="Genomic_DNA"/>
</dbReference>
<dbReference type="SUPFAM" id="SSF54427">
    <property type="entry name" value="NTF2-like"/>
    <property type="match status" value="1"/>
</dbReference>
<comment type="caution">
    <text evidence="9">The sequence shown here is derived from an EMBL/GenBank/DDBJ whole genome shotgun (WGS) entry which is preliminary data.</text>
</comment>
<accession>A0A5C5RB50</accession>
<dbReference type="AlphaFoldDB" id="A0A5C5RB50"/>
<dbReference type="PANTHER" id="PTHR30173:SF43">
    <property type="entry name" value="ECF RNA POLYMERASE SIGMA FACTOR SIGI-RELATED"/>
    <property type="match status" value="1"/>
</dbReference>
<dbReference type="InterPro" id="IPR013324">
    <property type="entry name" value="RNA_pol_sigma_r3/r4-like"/>
</dbReference>
<keyword evidence="10" id="KW-1185">Reference proteome</keyword>
<comment type="similarity">
    <text evidence="1">Belongs to the sigma-70 factor family. ECF subfamily.</text>
</comment>
<evidence type="ECO:0000256" key="3">
    <source>
        <dbReference type="ARBA" id="ARBA00023015"/>
    </source>
</evidence>
<evidence type="ECO:0000256" key="4">
    <source>
        <dbReference type="ARBA" id="ARBA00023082"/>
    </source>
</evidence>
<organism evidence="9 10">
    <name type="scientific">Tsukamurella asaccharolytica</name>
    <dbReference type="NCBI Taxonomy" id="2592067"/>
    <lineage>
        <taxon>Bacteria</taxon>
        <taxon>Bacillati</taxon>
        <taxon>Actinomycetota</taxon>
        <taxon>Actinomycetes</taxon>
        <taxon>Mycobacteriales</taxon>
        <taxon>Tsukamurellaceae</taxon>
        <taxon>Tsukamurella</taxon>
    </lineage>
</organism>
<dbReference type="Gene3D" id="1.10.10.10">
    <property type="entry name" value="Winged helix-like DNA-binding domain superfamily/Winged helix DNA-binding domain"/>
    <property type="match status" value="1"/>
</dbReference>
<dbReference type="GO" id="GO:0003677">
    <property type="term" value="F:DNA binding"/>
    <property type="evidence" value="ECO:0007669"/>
    <property type="project" value="UniProtKB-KW"/>
</dbReference>
<dbReference type="Pfam" id="PF04542">
    <property type="entry name" value="Sigma70_r2"/>
    <property type="match status" value="1"/>
</dbReference>
<dbReference type="SUPFAM" id="SSF88659">
    <property type="entry name" value="Sigma3 and sigma4 domains of RNA polymerase sigma factors"/>
    <property type="match status" value="1"/>
</dbReference>
<keyword evidence="3" id="KW-0805">Transcription regulation</keyword>
<reference evidence="9 10" key="1">
    <citation type="submission" date="2019-06" db="EMBL/GenBank/DDBJ databases">
        <title>Tsukamurella conjunctivitidis sp. nov., Tsukamurella assacharolytica sp. nov. and Tsukamurella sputae sp. nov. isolated from patients with conjunctivitis, bacteraemia (lymphoma) and respiratory infection (sputum) in Hong Kong.</title>
        <authorList>
            <person name="Teng J.L.L."/>
            <person name="Lee H.H."/>
            <person name="Fong J.Y.H."/>
            <person name="Fok K.M.N."/>
            <person name="Lau S.K.P."/>
            <person name="Woo P.C.Y."/>
        </authorList>
    </citation>
    <scope>NUCLEOTIDE SEQUENCE [LARGE SCALE GENOMIC DNA]</scope>
    <source>
        <strain evidence="9 10">HKU71</strain>
    </source>
</reference>
<evidence type="ECO:0000259" key="8">
    <source>
        <dbReference type="Pfam" id="PF08281"/>
    </source>
</evidence>
<dbReference type="InterPro" id="IPR052704">
    <property type="entry name" value="ECF_Sigma-70_Domain"/>
</dbReference>
<dbReference type="PANTHER" id="PTHR30173">
    <property type="entry name" value="SIGMA 19 FACTOR"/>
    <property type="match status" value="1"/>
</dbReference>
<evidence type="ECO:0000256" key="1">
    <source>
        <dbReference type="ARBA" id="ARBA00010641"/>
    </source>
</evidence>
<evidence type="ECO:0000256" key="5">
    <source>
        <dbReference type="ARBA" id="ARBA00023125"/>
    </source>
</evidence>
<dbReference type="GO" id="GO:0016987">
    <property type="term" value="F:sigma factor activity"/>
    <property type="evidence" value="ECO:0007669"/>
    <property type="project" value="UniProtKB-KW"/>
</dbReference>
<dbReference type="InterPro" id="IPR032710">
    <property type="entry name" value="NTF2-like_dom_sf"/>
</dbReference>
<dbReference type="InterPro" id="IPR013249">
    <property type="entry name" value="RNA_pol_sigma70_r4_t2"/>
</dbReference>
<dbReference type="InterPro" id="IPR007627">
    <property type="entry name" value="RNA_pol_sigma70_r2"/>
</dbReference>
<sequence length="274" mass="28929">MDLNDFVSARPRLLAVATRMLGSAADAEDAVQEAWLRADRADGDDTIDNPTAWLTTVVSRICLDRLRSRHYTASLDDVDPADPAPSPDAQAQLAESVGAAMGAVLDELAPAERVAFVLHDVFAVPFDDVAEILGMSPAATRQLASRARRRVAGAPRPDAARTDAVRAFLAASRDGDFTTLVDLLDPDAVFRIRTDDAPPSILTGAPAIAEAFLFKAKTALVALVDGVLGYTARPPGAPGYLLLGDVTFTEDGRIAALDVTLRADEVAGSEVIPL</sequence>
<gene>
    <name evidence="9" type="ORF">FK529_08535</name>
</gene>
<dbReference type="Gene3D" id="1.10.1740.10">
    <property type="match status" value="1"/>
</dbReference>
<dbReference type="GO" id="GO:0006352">
    <property type="term" value="P:DNA-templated transcription initiation"/>
    <property type="evidence" value="ECO:0007669"/>
    <property type="project" value="InterPro"/>
</dbReference>
<name>A0A5C5RB50_9ACTN</name>
<dbReference type="RefSeq" id="WP_146560537.1">
    <property type="nucleotide sequence ID" value="NZ_VIGW01000003.1"/>
</dbReference>
<dbReference type="Pfam" id="PF08281">
    <property type="entry name" value="Sigma70_r4_2"/>
    <property type="match status" value="1"/>
</dbReference>
<evidence type="ECO:0000256" key="6">
    <source>
        <dbReference type="ARBA" id="ARBA00023163"/>
    </source>
</evidence>
<evidence type="ECO:0000313" key="9">
    <source>
        <dbReference type="EMBL" id="TWS20160.1"/>
    </source>
</evidence>
<evidence type="ECO:0000313" key="10">
    <source>
        <dbReference type="Proteomes" id="UP000317291"/>
    </source>
</evidence>
<proteinExistence type="inferred from homology"/>
<dbReference type="Proteomes" id="UP000317291">
    <property type="component" value="Unassembled WGS sequence"/>
</dbReference>
<feature type="domain" description="RNA polymerase sigma-70 region 2" evidence="7">
    <location>
        <begin position="10"/>
        <end position="69"/>
    </location>
</feature>
<evidence type="ECO:0000256" key="2">
    <source>
        <dbReference type="ARBA" id="ARBA00011344"/>
    </source>
</evidence>
<evidence type="ECO:0000259" key="7">
    <source>
        <dbReference type="Pfam" id="PF04542"/>
    </source>
</evidence>
<keyword evidence="5" id="KW-0238">DNA-binding</keyword>
<keyword evidence="4" id="KW-0731">Sigma factor</keyword>
<dbReference type="InterPro" id="IPR014284">
    <property type="entry name" value="RNA_pol_sigma-70_dom"/>
</dbReference>
<feature type="domain" description="RNA polymerase sigma factor 70 region 4 type 2" evidence="8">
    <location>
        <begin position="102"/>
        <end position="150"/>
    </location>
</feature>
<dbReference type="NCBIfam" id="TIGR02937">
    <property type="entry name" value="sigma70-ECF"/>
    <property type="match status" value="1"/>
</dbReference>
<dbReference type="InterPro" id="IPR013325">
    <property type="entry name" value="RNA_pol_sigma_r2"/>
</dbReference>
<dbReference type="Gene3D" id="3.10.450.50">
    <property type="match status" value="1"/>
</dbReference>
<keyword evidence="6" id="KW-0804">Transcription</keyword>